<evidence type="ECO:0000256" key="5">
    <source>
        <dbReference type="SAM" id="MobiDB-lite"/>
    </source>
</evidence>
<comment type="subcellular location">
    <subcellularLocation>
        <location evidence="1">Membrane</location>
        <topology evidence="1">Multi-pass membrane protein</topology>
    </subcellularLocation>
</comment>
<dbReference type="HOGENOM" id="CLU_000960_22_0_1"/>
<feature type="transmembrane region" description="Helical" evidence="6">
    <location>
        <begin position="173"/>
        <end position="197"/>
    </location>
</feature>
<dbReference type="CDD" id="cd17502">
    <property type="entry name" value="MFS_Azr1_MDR_like"/>
    <property type="match status" value="1"/>
</dbReference>
<keyword evidence="2 6" id="KW-0812">Transmembrane</keyword>
<feature type="transmembrane region" description="Helical" evidence="6">
    <location>
        <begin position="44"/>
        <end position="71"/>
    </location>
</feature>
<dbReference type="InterPro" id="IPR011701">
    <property type="entry name" value="MFS"/>
</dbReference>
<feature type="transmembrane region" description="Helical" evidence="6">
    <location>
        <begin position="83"/>
        <end position="102"/>
    </location>
</feature>
<accession>H0EKZ8</accession>
<evidence type="ECO:0000313" key="8">
    <source>
        <dbReference type="EMBL" id="EHL00841.1"/>
    </source>
</evidence>
<feature type="transmembrane region" description="Helical" evidence="6">
    <location>
        <begin position="343"/>
        <end position="368"/>
    </location>
</feature>
<evidence type="ECO:0000256" key="1">
    <source>
        <dbReference type="ARBA" id="ARBA00004141"/>
    </source>
</evidence>
<gene>
    <name evidence="8" type="ORF">M7I_3232</name>
</gene>
<evidence type="ECO:0000256" key="4">
    <source>
        <dbReference type="ARBA" id="ARBA00023136"/>
    </source>
</evidence>
<evidence type="ECO:0000259" key="7">
    <source>
        <dbReference type="PROSITE" id="PS50850"/>
    </source>
</evidence>
<feature type="domain" description="Major facilitator superfamily (MFS) profile" evidence="7">
    <location>
        <begin position="49"/>
        <end position="538"/>
    </location>
</feature>
<keyword evidence="4 6" id="KW-0472">Membrane</keyword>
<dbReference type="SUPFAM" id="SSF103473">
    <property type="entry name" value="MFS general substrate transporter"/>
    <property type="match status" value="1"/>
</dbReference>
<feature type="transmembrane region" description="Helical" evidence="6">
    <location>
        <begin position="400"/>
        <end position="421"/>
    </location>
</feature>
<feature type="transmembrane region" description="Helical" evidence="6">
    <location>
        <begin position="310"/>
        <end position="331"/>
    </location>
</feature>
<organism evidence="8 9">
    <name type="scientific">Glarea lozoyensis (strain ATCC 74030 / MF5533)</name>
    <dbReference type="NCBI Taxonomy" id="1104152"/>
    <lineage>
        <taxon>Eukaryota</taxon>
        <taxon>Fungi</taxon>
        <taxon>Dikarya</taxon>
        <taxon>Ascomycota</taxon>
        <taxon>Pezizomycotina</taxon>
        <taxon>Leotiomycetes</taxon>
        <taxon>Helotiales</taxon>
        <taxon>Helotiaceae</taxon>
        <taxon>Glarea</taxon>
    </lineage>
</organism>
<dbReference type="Gene3D" id="1.20.1250.20">
    <property type="entry name" value="MFS general substrate transporter like domains"/>
    <property type="match status" value="1"/>
</dbReference>
<dbReference type="PRINTS" id="PR01036">
    <property type="entry name" value="TCRTETB"/>
</dbReference>
<dbReference type="PROSITE" id="PS50850">
    <property type="entry name" value="MFS"/>
    <property type="match status" value="1"/>
</dbReference>
<dbReference type="Pfam" id="PF07690">
    <property type="entry name" value="MFS_1"/>
    <property type="match status" value="1"/>
</dbReference>
<keyword evidence="3 6" id="KW-1133">Transmembrane helix</keyword>
<evidence type="ECO:0000256" key="2">
    <source>
        <dbReference type="ARBA" id="ARBA00022692"/>
    </source>
</evidence>
<dbReference type="FunCoup" id="H0EKZ8">
    <property type="interactions" value="22"/>
</dbReference>
<reference evidence="8 9" key="1">
    <citation type="journal article" date="2012" name="Eukaryot. Cell">
        <title>Genome sequence of the fungus Glarea lozoyensis: the first genome sequence of a species from the Helotiaceae family.</title>
        <authorList>
            <person name="Youssar L."/>
            <person name="Gruening B.A."/>
            <person name="Erxleben A."/>
            <person name="Guenther S."/>
            <person name="Huettel W."/>
        </authorList>
    </citation>
    <scope>NUCLEOTIDE SEQUENCE [LARGE SCALE GENOMIC DNA]</scope>
    <source>
        <strain evidence="9">ATCC 74030 / MF5533</strain>
    </source>
</reference>
<evidence type="ECO:0000256" key="3">
    <source>
        <dbReference type="ARBA" id="ARBA00022989"/>
    </source>
</evidence>
<feature type="compositionally biased region" description="Polar residues" evidence="5">
    <location>
        <begin position="17"/>
        <end position="29"/>
    </location>
</feature>
<keyword evidence="9" id="KW-1185">Reference proteome</keyword>
<evidence type="ECO:0000256" key="6">
    <source>
        <dbReference type="SAM" id="Phobius"/>
    </source>
</evidence>
<comment type="caution">
    <text evidence="8">The sequence shown here is derived from an EMBL/GenBank/DDBJ whole genome shotgun (WGS) entry which is preliminary data.</text>
</comment>
<feature type="transmembrane region" description="Helical" evidence="6">
    <location>
        <begin position="114"/>
        <end position="133"/>
    </location>
</feature>
<feature type="region of interest" description="Disordered" evidence="5">
    <location>
        <begin position="1"/>
        <end position="29"/>
    </location>
</feature>
<dbReference type="GO" id="GO:0005886">
    <property type="term" value="C:plasma membrane"/>
    <property type="evidence" value="ECO:0007669"/>
    <property type="project" value="TreeGrafter"/>
</dbReference>
<dbReference type="Proteomes" id="UP000005446">
    <property type="component" value="Unassembled WGS sequence"/>
</dbReference>
<dbReference type="EMBL" id="AGUE01000073">
    <property type="protein sequence ID" value="EHL00841.1"/>
    <property type="molecule type" value="Genomic_DNA"/>
</dbReference>
<name>H0EKZ8_GLAL7</name>
<dbReference type="Gene3D" id="1.20.1720.10">
    <property type="entry name" value="Multidrug resistance protein D"/>
    <property type="match status" value="1"/>
</dbReference>
<protein>
    <submittedName>
        <fullName evidence="8">Putative Uncharacterized transporter C3H1.06c</fullName>
    </submittedName>
</protein>
<feature type="transmembrane region" description="Helical" evidence="6">
    <location>
        <begin position="269"/>
        <end position="289"/>
    </location>
</feature>
<proteinExistence type="predicted"/>
<dbReference type="InParanoid" id="H0EKZ8"/>
<dbReference type="GO" id="GO:0022857">
    <property type="term" value="F:transmembrane transporter activity"/>
    <property type="evidence" value="ECO:0007669"/>
    <property type="project" value="InterPro"/>
</dbReference>
<feature type="compositionally biased region" description="Basic and acidic residues" evidence="5">
    <location>
        <begin position="1"/>
        <end position="12"/>
    </location>
</feature>
<dbReference type="AlphaFoldDB" id="H0EKZ8"/>
<dbReference type="PANTHER" id="PTHR23501">
    <property type="entry name" value="MAJOR FACILITATOR SUPERFAMILY"/>
    <property type="match status" value="1"/>
</dbReference>
<dbReference type="InterPro" id="IPR020846">
    <property type="entry name" value="MFS_dom"/>
</dbReference>
<dbReference type="OrthoDB" id="4139357at2759"/>
<feature type="transmembrane region" description="Helical" evidence="6">
    <location>
        <begin position="375"/>
        <end position="394"/>
    </location>
</feature>
<feature type="transmembrane region" description="Helical" evidence="6">
    <location>
        <begin position="239"/>
        <end position="263"/>
    </location>
</feature>
<dbReference type="PANTHER" id="PTHR23501:SF59">
    <property type="entry name" value="MAJOR FACILITATOR SUPERFAMILY (MFS) PROFILE DOMAIN-CONTAINING PROTEIN-RELATED"/>
    <property type="match status" value="1"/>
</dbReference>
<feature type="transmembrane region" description="Helical" evidence="6">
    <location>
        <begin position="203"/>
        <end position="227"/>
    </location>
</feature>
<dbReference type="InterPro" id="IPR036259">
    <property type="entry name" value="MFS_trans_sf"/>
</dbReference>
<feature type="transmembrane region" description="Helical" evidence="6">
    <location>
        <begin position="514"/>
        <end position="533"/>
    </location>
</feature>
<evidence type="ECO:0000313" key="9">
    <source>
        <dbReference type="Proteomes" id="UP000005446"/>
    </source>
</evidence>
<sequence>MSSDASLKKDMMAETPESLSPPLSTTASNELTPEEAARAFKPTVAFYLAMTTLALLTFIVALDATALAVALPNISEEIHGTGLEAFWAGTAFMLCCAVFQPVIGSFSTIFGRKYLLTGAVLFFLAGCIGCALAKNFNTILICRAIQGAGGGGIVVMTEIVVCDMIPLRLRGEWFGLLSGMYAVGTVLGPIIGGAFAQHVTWRWIFWINLPFIGVAIVMVPICINLKVASTSFLAKIKKIDYIGATIFIGSATGFMMGISWGGVQYAWSSWHTIVPIIVGVAGFVAFYFYEDKIAADPVVPTSIFKNRNITAAYIQTVIHSLIVLSLVYYLPLYYEGVKGFNTTITGVAVFPETFTVAPAAVVIGIVIGKVGSFRWAVWSGWLISILGLGILYLMDVHTTTVQWVFLNLVAGIGTGFLYPALQFSIQSACKDEDLASAVSMYSFFRAVGQTLGVAVGGVILQNQLAVKISAYPALAPMAKRYSQDATALAHLLRDMADSQDRRDLVQAYADSLKVVWIVMCGLAGLGFIISLLIKDYPLDRFVPAVQAVEGEKDKVGDEEVPVAVVEKKAETKNYKSFQDDMEFVGDVIYSKQIM</sequence>